<keyword evidence="5 12" id="KW-1133">Transmembrane helix</keyword>
<dbReference type="Pfam" id="PF00858">
    <property type="entry name" value="ASC"/>
    <property type="match status" value="1"/>
</dbReference>
<reference evidence="14" key="1">
    <citation type="submission" date="2025-08" db="UniProtKB">
        <authorList>
            <consortium name="RefSeq"/>
        </authorList>
    </citation>
    <scope>IDENTIFICATION</scope>
    <source>
        <tissue evidence="14">Whole sample</tissue>
    </source>
</reference>
<organism evidence="13 14">
    <name type="scientific">Crassostrea virginica</name>
    <name type="common">Eastern oyster</name>
    <dbReference type="NCBI Taxonomy" id="6565"/>
    <lineage>
        <taxon>Eukaryota</taxon>
        <taxon>Metazoa</taxon>
        <taxon>Spiralia</taxon>
        <taxon>Lophotrochozoa</taxon>
        <taxon>Mollusca</taxon>
        <taxon>Bivalvia</taxon>
        <taxon>Autobranchia</taxon>
        <taxon>Pteriomorphia</taxon>
        <taxon>Ostreida</taxon>
        <taxon>Ostreoidea</taxon>
        <taxon>Ostreidae</taxon>
        <taxon>Crassostrea</taxon>
    </lineage>
</organism>
<dbReference type="Proteomes" id="UP000694844">
    <property type="component" value="Chromosome 5"/>
</dbReference>
<dbReference type="InterPro" id="IPR020903">
    <property type="entry name" value="ENaC_CS"/>
</dbReference>
<keyword evidence="13" id="KW-1185">Reference proteome</keyword>
<comment type="similarity">
    <text evidence="11">Belongs to the amiloride-sensitive sodium channel (TC 1.A.6) family.</text>
</comment>
<dbReference type="InterPro" id="IPR001873">
    <property type="entry name" value="ENaC"/>
</dbReference>
<dbReference type="OrthoDB" id="6021021at2759"/>
<keyword evidence="8 12" id="KW-0472">Membrane</keyword>
<evidence type="ECO:0000256" key="2">
    <source>
        <dbReference type="ARBA" id="ARBA00022448"/>
    </source>
</evidence>
<evidence type="ECO:0000256" key="1">
    <source>
        <dbReference type="ARBA" id="ARBA00004141"/>
    </source>
</evidence>
<evidence type="ECO:0000256" key="3">
    <source>
        <dbReference type="ARBA" id="ARBA00022461"/>
    </source>
</evidence>
<gene>
    <name evidence="14" type="primary">LOC111137985</name>
</gene>
<dbReference type="KEGG" id="cvn:111137985"/>
<evidence type="ECO:0000313" key="14">
    <source>
        <dbReference type="RefSeq" id="XP_022345432.1"/>
    </source>
</evidence>
<evidence type="ECO:0000256" key="5">
    <source>
        <dbReference type="ARBA" id="ARBA00022989"/>
    </source>
</evidence>
<keyword evidence="3 11" id="KW-0894">Sodium channel</keyword>
<evidence type="ECO:0000256" key="11">
    <source>
        <dbReference type="RuleBase" id="RU000679"/>
    </source>
</evidence>
<keyword evidence="6" id="KW-0915">Sodium</keyword>
<keyword evidence="9 11" id="KW-0739">Sodium transport</keyword>
<sequence length="573" mass="65922">MYKSVPDVISSLVSESSLHGLPKILSSKHWYQRVLWICLVLVTFGFLLYQLHQLLGEYKRYPVKTKVSMKRATLPFPAVSFCNMNPIKKSRMTLINKTGLHDHMARKLDESARDEYNVLAGYNDYYSYKNNVDYQGHTDKNSTINESLVTNETNYYDQYYHDSYSDDTKFDSAWNDFIHYRAAQKELKNDPRSEDIKQFMILFHNVSRDTRVKMGHSIKDLLINCSFNGKLCSAQDFTLFQTLEFGNCYTLSNTRFLSRSAGPLHGLKMILQVETFEHVNEFVDGTGIRLVIHEPGTLSFPAEEGFTLSSGYETSIGMKMVSLSKSEEPYGKCVDGKDFYRIYGVRYTVTTCVNLCRTTKVIDACNCRPSENIADITYMDQFAHLPVCLLVNETTLNGTNNFALCEEYVLYQIEEDFINCECESACSETIYKSTLSGRSWPKESFINDELTKTACSNYNYSYCTELKSTIKKIDHKDNFLKFVIYYEDLNFKEIVEEPLYDVFHFLSDIGGTLGLFLGASLMSFVEIVQLILEILNYFRNKCSKDKPKVKKKNCTSVEPIEGFKVKIGVTREC</sequence>
<evidence type="ECO:0000256" key="12">
    <source>
        <dbReference type="SAM" id="Phobius"/>
    </source>
</evidence>
<evidence type="ECO:0000313" key="13">
    <source>
        <dbReference type="Proteomes" id="UP000694844"/>
    </source>
</evidence>
<protein>
    <submittedName>
        <fullName evidence="14">Degenerin mec-10-like</fullName>
    </submittedName>
</protein>
<dbReference type="GO" id="GO:0005886">
    <property type="term" value="C:plasma membrane"/>
    <property type="evidence" value="ECO:0007669"/>
    <property type="project" value="TreeGrafter"/>
</dbReference>
<proteinExistence type="inferred from homology"/>
<keyword evidence="2 11" id="KW-0813">Transport</keyword>
<evidence type="ECO:0000256" key="8">
    <source>
        <dbReference type="ARBA" id="ARBA00023136"/>
    </source>
</evidence>
<keyword evidence="7 11" id="KW-0406">Ion transport</keyword>
<accession>A0A8B8EZR9</accession>
<dbReference type="PROSITE" id="PS01206">
    <property type="entry name" value="ASC"/>
    <property type="match status" value="1"/>
</dbReference>
<dbReference type="RefSeq" id="XP_022345432.1">
    <property type="nucleotide sequence ID" value="XM_022489724.1"/>
</dbReference>
<evidence type="ECO:0000256" key="10">
    <source>
        <dbReference type="ARBA" id="ARBA00023303"/>
    </source>
</evidence>
<dbReference type="PANTHER" id="PTHR11690">
    <property type="entry name" value="AMILORIDE-SENSITIVE SODIUM CHANNEL-RELATED"/>
    <property type="match status" value="1"/>
</dbReference>
<dbReference type="GeneID" id="111137985"/>
<dbReference type="PRINTS" id="PR01078">
    <property type="entry name" value="AMINACHANNEL"/>
</dbReference>
<evidence type="ECO:0000256" key="4">
    <source>
        <dbReference type="ARBA" id="ARBA00022692"/>
    </source>
</evidence>
<feature type="transmembrane region" description="Helical" evidence="12">
    <location>
        <begin position="34"/>
        <end position="52"/>
    </location>
</feature>
<evidence type="ECO:0000256" key="7">
    <source>
        <dbReference type="ARBA" id="ARBA00023065"/>
    </source>
</evidence>
<dbReference type="Gene3D" id="2.60.470.10">
    <property type="entry name" value="Acid-sensing ion channels like domains"/>
    <property type="match status" value="1"/>
</dbReference>
<keyword evidence="4 11" id="KW-0812">Transmembrane</keyword>
<dbReference type="GO" id="GO:0015280">
    <property type="term" value="F:ligand-gated sodium channel activity"/>
    <property type="evidence" value="ECO:0007669"/>
    <property type="project" value="TreeGrafter"/>
</dbReference>
<evidence type="ECO:0000256" key="9">
    <source>
        <dbReference type="ARBA" id="ARBA00023201"/>
    </source>
</evidence>
<comment type="subcellular location">
    <subcellularLocation>
        <location evidence="1">Membrane</location>
        <topology evidence="1">Multi-pass membrane protein</topology>
    </subcellularLocation>
</comment>
<dbReference type="AlphaFoldDB" id="A0A8B8EZR9"/>
<evidence type="ECO:0000256" key="6">
    <source>
        <dbReference type="ARBA" id="ARBA00023053"/>
    </source>
</evidence>
<dbReference type="Gene3D" id="1.10.287.770">
    <property type="entry name" value="YojJ-like"/>
    <property type="match status" value="1"/>
</dbReference>
<keyword evidence="10 11" id="KW-0407">Ion channel</keyword>
<name>A0A8B8EZR9_CRAVI</name>
<dbReference type="PANTHER" id="PTHR11690:SF248">
    <property type="entry name" value="PICKPOCKET 17, ISOFORM A"/>
    <property type="match status" value="1"/>
</dbReference>